<gene>
    <name evidence="1" type="ORF">SAMN06273572_1037</name>
</gene>
<dbReference type="AlphaFoldDB" id="A0A2C9CS03"/>
<name>A0A2C9CS03_9RHOB</name>
<proteinExistence type="predicted"/>
<dbReference type="EMBL" id="OCTN01000003">
    <property type="protein sequence ID" value="SOH93983.1"/>
    <property type="molecule type" value="Genomic_DNA"/>
</dbReference>
<sequence>MKFFLTQIVQSAHLQAASRALHAGDIAKGIMPTPVVTKRQESQTLDIAQLIARQDMIDHRKRRT</sequence>
<accession>A0A2C9CS03</accession>
<dbReference type="RefSeq" id="WP_145996731.1">
    <property type="nucleotide sequence ID" value="NZ_OCTN01000003.1"/>
</dbReference>
<reference evidence="2" key="1">
    <citation type="submission" date="2017-09" db="EMBL/GenBank/DDBJ databases">
        <authorList>
            <person name="Varghese N."/>
            <person name="Submissions S."/>
        </authorList>
    </citation>
    <scope>NUCLEOTIDE SEQUENCE [LARGE SCALE GENOMIC DNA]</scope>
    <source>
        <strain evidence="2">C7</strain>
    </source>
</reference>
<evidence type="ECO:0000313" key="1">
    <source>
        <dbReference type="EMBL" id="SOH93983.1"/>
    </source>
</evidence>
<protein>
    <submittedName>
        <fullName evidence="1">Uncharacterized protein</fullName>
    </submittedName>
</protein>
<organism evidence="1 2">
    <name type="scientific">Pontivivens marinum</name>
    <dbReference type="NCBI Taxonomy" id="1690039"/>
    <lineage>
        <taxon>Bacteria</taxon>
        <taxon>Pseudomonadati</taxon>
        <taxon>Pseudomonadota</taxon>
        <taxon>Alphaproteobacteria</taxon>
        <taxon>Rhodobacterales</taxon>
        <taxon>Paracoccaceae</taxon>
        <taxon>Pontivivens</taxon>
    </lineage>
</organism>
<evidence type="ECO:0000313" key="2">
    <source>
        <dbReference type="Proteomes" id="UP000220034"/>
    </source>
</evidence>
<dbReference type="Proteomes" id="UP000220034">
    <property type="component" value="Unassembled WGS sequence"/>
</dbReference>
<keyword evidence="2" id="KW-1185">Reference proteome</keyword>